<accession>S5WBE2</accession>
<dbReference type="Gene3D" id="3.90.550.10">
    <property type="entry name" value="Spore Coat Polysaccharide Biosynthesis Protein SpsA, Chain A"/>
    <property type="match status" value="1"/>
</dbReference>
<evidence type="ECO:0000256" key="1">
    <source>
        <dbReference type="SAM" id="MobiDB-lite"/>
    </source>
</evidence>
<reference evidence="3 4" key="1">
    <citation type="journal article" date="2014" name="Genome Announc.">
        <title>Complete Genome Sequence of the Novel Giant Pseudomonas Phage PaBG.</title>
        <authorList>
            <person name="Sykilinda N.N."/>
            <person name="Bondar A.A."/>
            <person name="Gorshkova A.S."/>
            <person name="Kurochkina L.P."/>
            <person name="Kulikov E.E."/>
            <person name="Shneider M.M."/>
            <person name="Kadykov V.A."/>
            <person name="Solovjeva N.V."/>
            <person name="Kabilov M.R."/>
            <person name="Mesyanzhinov V.V."/>
            <person name="Vlassov V.V."/>
            <person name="Drukker V.V."/>
            <person name="Miroshnikov K.A."/>
        </authorList>
    </citation>
    <scope>NUCLEOTIDE SEQUENCE [LARGE SCALE GENOMIC DNA]</scope>
</reference>
<dbReference type="SUPFAM" id="SSF53448">
    <property type="entry name" value="Nucleotide-diphospho-sugar transferases"/>
    <property type="match status" value="1"/>
</dbReference>
<dbReference type="InterPro" id="IPR001173">
    <property type="entry name" value="Glyco_trans_2-like"/>
</dbReference>
<dbReference type="SUPFAM" id="SSF48452">
    <property type="entry name" value="TPR-like"/>
    <property type="match status" value="1"/>
</dbReference>
<feature type="region of interest" description="Disordered" evidence="1">
    <location>
        <begin position="374"/>
        <end position="424"/>
    </location>
</feature>
<dbReference type="Gene3D" id="1.25.40.10">
    <property type="entry name" value="Tetratricopeptide repeat domain"/>
    <property type="match status" value="1"/>
</dbReference>
<sequence length="424" mass="47933">MKLAVYAIAKNEAKHVERWYESVKDADEIIVLDTGSTDGTQKLLSDLGVRVASMAFEPFRFDTARNAALNLVSLDADYCMFIDLDETMPKGSIAAIRKAINKTQKDMYALRLVFKFDHKRQPIVSYPREAVHRRNAFYWKYPVHELLACHQGEYSYEELNVQVFHEPDETKERSSYLSLLETAVEENPNDPRQAQYLGREYMYQGRPFDAQMWLKRHIQMEPHGPFRSESASYIAQCFLMLEGQVEEAIDEAEAWYFRAIAEFNSAREPFCELADLYFKCHEFESAIGMLKSAMRIPAKPNVAMISRDEFYSHWPHHMLAACYFNIGNRTAAKYHIQEAMKSAGTLSGHLANDIVKILGLENATQSLLGVEASSGVEGHVPEDGPEQTEAVSDPLPSEQPSLSSRQESQSSETGSAAASSPVSE</sequence>
<evidence type="ECO:0000259" key="2">
    <source>
        <dbReference type="Pfam" id="PF00535"/>
    </source>
</evidence>
<dbReference type="OrthoDB" id="32229at10239"/>
<dbReference type="GO" id="GO:0016740">
    <property type="term" value="F:transferase activity"/>
    <property type="evidence" value="ECO:0007669"/>
    <property type="project" value="UniProtKB-KW"/>
</dbReference>
<proteinExistence type="predicted"/>
<protein>
    <submittedName>
        <fullName evidence="3">Glycosyl transferase family protein</fullName>
    </submittedName>
</protein>
<feature type="domain" description="Glycosyltransferase 2-like" evidence="2">
    <location>
        <begin position="8"/>
        <end position="125"/>
    </location>
</feature>
<dbReference type="KEGG" id="vg:16574900"/>
<name>S5WBE2_9CAUD</name>
<feature type="compositionally biased region" description="Polar residues" evidence="1">
    <location>
        <begin position="413"/>
        <end position="424"/>
    </location>
</feature>
<dbReference type="Pfam" id="PF00535">
    <property type="entry name" value="Glycos_transf_2"/>
    <property type="match status" value="1"/>
</dbReference>
<evidence type="ECO:0000313" key="3">
    <source>
        <dbReference type="EMBL" id="AGS82098.1"/>
    </source>
</evidence>
<keyword evidence="3" id="KW-0808">Transferase</keyword>
<organism evidence="3 4">
    <name type="scientific">Pseudomonas phage PaBG</name>
    <dbReference type="NCBI Taxonomy" id="1335230"/>
    <lineage>
        <taxon>Viruses</taxon>
        <taxon>Duplodnaviria</taxon>
        <taxon>Heunggongvirae</taxon>
        <taxon>Uroviricota</taxon>
        <taxon>Caudoviricetes</taxon>
        <taxon>Baikalvirus</taxon>
        <taxon>Baikalvirus PaBG</taxon>
    </lineage>
</organism>
<dbReference type="Proteomes" id="UP000015545">
    <property type="component" value="Segment"/>
</dbReference>
<keyword evidence="4" id="KW-1185">Reference proteome</keyword>
<dbReference type="EMBL" id="KF147891">
    <property type="protein sequence ID" value="AGS82098.1"/>
    <property type="molecule type" value="Genomic_DNA"/>
</dbReference>
<dbReference type="PANTHER" id="PTHR43630:SF2">
    <property type="entry name" value="GLYCOSYLTRANSFERASE"/>
    <property type="match status" value="1"/>
</dbReference>
<gene>
    <name evidence="3" type="ORF">PaBG_00214</name>
</gene>
<dbReference type="RefSeq" id="YP_008433545.1">
    <property type="nucleotide sequence ID" value="NC_022096.1"/>
</dbReference>
<evidence type="ECO:0000313" key="4">
    <source>
        <dbReference type="Proteomes" id="UP000015545"/>
    </source>
</evidence>
<dbReference type="InterPro" id="IPR011990">
    <property type="entry name" value="TPR-like_helical_dom_sf"/>
</dbReference>
<dbReference type="InterPro" id="IPR029044">
    <property type="entry name" value="Nucleotide-diphossugar_trans"/>
</dbReference>
<dbReference type="PANTHER" id="PTHR43630">
    <property type="entry name" value="POLY-BETA-1,6-N-ACETYL-D-GLUCOSAMINE SYNTHASE"/>
    <property type="match status" value="1"/>
</dbReference>
<feature type="compositionally biased region" description="Low complexity" evidence="1">
    <location>
        <begin position="392"/>
        <end position="412"/>
    </location>
</feature>